<dbReference type="InterPro" id="IPR014811">
    <property type="entry name" value="ArgoL1"/>
</dbReference>
<dbReference type="CDD" id="cd02846">
    <property type="entry name" value="PAZ_argonaute_like"/>
    <property type="match status" value="1"/>
</dbReference>
<dbReference type="SUPFAM" id="SSF53098">
    <property type="entry name" value="Ribonuclease H-like"/>
    <property type="match status" value="1"/>
</dbReference>
<dbReference type="GO" id="GO:0003723">
    <property type="term" value="F:RNA binding"/>
    <property type="evidence" value="ECO:0007669"/>
    <property type="project" value="InterPro"/>
</dbReference>
<dbReference type="InterPro" id="IPR012337">
    <property type="entry name" value="RNaseH-like_sf"/>
</dbReference>
<gene>
    <name evidence="4" type="ORF">K435DRAFT_810176</name>
</gene>
<feature type="domain" description="PAZ" evidence="2">
    <location>
        <begin position="275"/>
        <end position="386"/>
    </location>
</feature>
<feature type="region of interest" description="Disordered" evidence="1">
    <location>
        <begin position="1"/>
        <end position="43"/>
    </location>
</feature>
<sequence length="916" mass="101611">MYRGQGGPAGGGGRGGFPARGGYGRGGGGGGGGYHGGPALPRPGSKEIVQVQTNCFQIRELPKKEYYQYEVTITPPIKPFSKRQELLHKLQHTVQPRFFTPKCIYDGNVILFSSRNLGVTAFLDFQVNISDRAVPDQAQAQTQAQGARPPRGLYTVRISATAAEPVRPSHLKKLISGKASTLASGLEASQAATATNLLQLLVRQAPNQNNIHNARAYFSELGKMEIGGGLELWRGFFQSVRPVMDKMVVNVDTTMATVYKGGSVINVACSFLNTSNVRDLEFRSGQSGRGGEVDFNRLKNFLKNLKVYVNTGRKRIKTIRGLVRNVGGYVFANGDSGERMTVQDYLLRTYNIRLNYPTIVGLVLSPPNVPEKERVVVPMEVCEIKEGQMYKQRVPDELTKQVVEFATLKPGDRLAALKGENRKYKVESPVLGYAHSEYLLEAGMSITTEPLKIAGRFLELPKVQFQSTEANIEKGAWNLRDHRLCKPGKLSCWALVTFDNKTRGLLTQIANGVMKACNRLGMEVENPLATTIANEQAYERELDTVRNLLMSTLSRLGSGHIPILVIVLPEKNNGTLRQYVKWWSDVHAGIPTQCMRGGQKQEKGGAQYYENVALKINLRLSGINFVVQSPAIEHFGSKPFMVIGADVGHPSPGSIRPSVASIVYSCDKHATQYSAISGIQDPRQEGISDMRRMVYRAVDSWGAMNRTIPQRILVFRDGLSEGELSGVAEWEIGEIRGSIEDVWRDRRVQAPFPKLTYIVVGKRHHITFFPSRGSAASDHNGNCIAGFATSDLKHPLTEDFYLQSHAAIQGTARSSHYTVIKDEIFDGNVDLIQNLAFALCHSYSKATRSVSIPTPVYYADLVCSRFLYHLHPHSELHHSDGVSSIGQDKEQGFDMDKWREAFKPLHDNMTKNMYFL</sequence>
<dbReference type="PROSITE" id="PS50822">
    <property type="entry name" value="PIWI"/>
    <property type="match status" value="1"/>
</dbReference>
<feature type="compositionally biased region" description="Gly residues" evidence="1">
    <location>
        <begin position="1"/>
        <end position="36"/>
    </location>
</feature>
<dbReference type="PANTHER" id="PTHR22891">
    <property type="entry name" value="EUKARYOTIC TRANSLATION INITIATION FACTOR 2C"/>
    <property type="match status" value="1"/>
</dbReference>
<dbReference type="Pfam" id="PF16486">
    <property type="entry name" value="ArgoN"/>
    <property type="match status" value="1"/>
</dbReference>
<accession>A0A4V4HBN5</accession>
<dbReference type="SMART" id="SM01163">
    <property type="entry name" value="DUF1785"/>
    <property type="match status" value="1"/>
</dbReference>
<evidence type="ECO:0000259" key="2">
    <source>
        <dbReference type="PROSITE" id="PS50821"/>
    </source>
</evidence>
<dbReference type="Gene3D" id="2.170.260.10">
    <property type="entry name" value="paz domain"/>
    <property type="match status" value="1"/>
</dbReference>
<dbReference type="InterPro" id="IPR003165">
    <property type="entry name" value="Piwi"/>
</dbReference>
<reference evidence="4 5" key="1">
    <citation type="journal article" date="2019" name="Nat. Ecol. Evol.">
        <title>Megaphylogeny resolves global patterns of mushroom evolution.</title>
        <authorList>
            <person name="Varga T."/>
            <person name="Krizsan K."/>
            <person name="Foldi C."/>
            <person name="Dima B."/>
            <person name="Sanchez-Garcia M."/>
            <person name="Sanchez-Ramirez S."/>
            <person name="Szollosi G.J."/>
            <person name="Szarkandi J.G."/>
            <person name="Papp V."/>
            <person name="Albert L."/>
            <person name="Andreopoulos W."/>
            <person name="Angelini C."/>
            <person name="Antonin V."/>
            <person name="Barry K.W."/>
            <person name="Bougher N.L."/>
            <person name="Buchanan P."/>
            <person name="Buyck B."/>
            <person name="Bense V."/>
            <person name="Catcheside P."/>
            <person name="Chovatia M."/>
            <person name="Cooper J."/>
            <person name="Damon W."/>
            <person name="Desjardin D."/>
            <person name="Finy P."/>
            <person name="Geml J."/>
            <person name="Haridas S."/>
            <person name="Hughes K."/>
            <person name="Justo A."/>
            <person name="Karasinski D."/>
            <person name="Kautmanova I."/>
            <person name="Kiss B."/>
            <person name="Kocsube S."/>
            <person name="Kotiranta H."/>
            <person name="LaButti K.M."/>
            <person name="Lechner B.E."/>
            <person name="Liimatainen K."/>
            <person name="Lipzen A."/>
            <person name="Lukacs Z."/>
            <person name="Mihaltcheva S."/>
            <person name="Morgado L.N."/>
            <person name="Niskanen T."/>
            <person name="Noordeloos M.E."/>
            <person name="Ohm R.A."/>
            <person name="Ortiz-Santana B."/>
            <person name="Ovrebo C."/>
            <person name="Racz N."/>
            <person name="Riley R."/>
            <person name="Savchenko A."/>
            <person name="Shiryaev A."/>
            <person name="Soop K."/>
            <person name="Spirin V."/>
            <person name="Szebenyi C."/>
            <person name="Tomsovsky M."/>
            <person name="Tulloss R.E."/>
            <person name="Uehling J."/>
            <person name="Grigoriev I.V."/>
            <person name="Vagvolgyi C."/>
            <person name="Papp T."/>
            <person name="Martin F.M."/>
            <person name="Miettinen O."/>
            <person name="Hibbett D.S."/>
            <person name="Nagy L.G."/>
        </authorList>
    </citation>
    <scope>NUCLEOTIDE SEQUENCE [LARGE SCALE GENOMIC DNA]</scope>
    <source>
        <strain evidence="4 5">CBS 962.96</strain>
    </source>
</reference>
<dbReference type="Pfam" id="PF02171">
    <property type="entry name" value="Piwi"/>
    <property type="match status" value="1"/>
</dbReference>
<organism evidence="4 5">
    <name type="scientific">Dendrothele bispora (strain CBS 962.96)</name>
    <dbReference type="NCBI Taxonomy" id="1314807"/>
    <lineage>
        <taxon>Eukaryota</taxon>
        <taxon>Fungi</taxon>
        <taxon>Dikarya</taxon>
        <taxon>Basidiomycota</taxon>
        <taxon>Agaricomycotina</taxon>
        <taxon>Agaricomycetes</taxon>
        <taxon>Agaricomycetidae</taxon>
        <taxon>Agaricales</taxon>
        <taxon>Agaricales incertae sedis</taxon>
        <taxon>Dendrothele</taxon>
    </lineage>
</organism>
<protein>
    <submittedName>
        <fullName evidence="4">Piwi-domain-containing protein</fullName>
    </submittedName>
</protein>
<dbReference type="InterPro" id="IPR003100">
    <property type="entry name" value="PAZ_dom"/>
</dbReference>
<dbReference type="Proteomes" id="UP000297245">
    <property type="component" value="Unassembled WGS sequence"/>
</dbReference>
<dbReference type="SUPFAM" id="SSF101690">
    <property type="entry name" value="PAZ domain"/>
    <property type="match status" value="1"/>
</dbReference>
<dbReference type="InterPro" id="IPR032474">
    <property type="entry name" value="Argonaute_N"/>
</dbReference>
<feature type="domain" description="Piwi" evidence="3">
    <location>
        <begin position="563"/>
        <end position="871"/>
    </location>
</feature>
<dbReference type="Gene3D" id="3.40.50.2300">
    <property type="match status" value="1"/>
</dbReference>
<dbReference type="EMBL" id="ML179942">
    <property type="protein sequence ID" value="THU80085.1"/>
    <property type="molecule type" value="Genomic_DNA"/>
</dbReference>
<evidence type="ECO:0000259" key="3">
    <source>
        <dbReference type="PROSITE" id="PS50822"/>
    </source>
</evidence>
<dbReference type="OrthoDB" id="10252740at2759"/>
<name>A0A4V4HBN5_DENBC</name>
<dbReference type="SMART" id="SM00950">
    <property type="entry name" value="Piwi"/>
    <property type="match status" value="1"/>
</dbReference>
<evidence type="ECO:0000313" key="4">
    <source>
        <dbReference type="EMBL" id="THU80085.1"/>
    </source>
</evidence>
<keyword evidence="5" id="KW-1185">Reference proteome</keyword>
<dbReference type="PROSITE" id="PS50821">
    <property type="entry name" value="PAZ"/>
    <property type="match status" value="1"/>
</dbReference>
<dbReference type="AlphaFoldDB" id="A0A4V4HBN5"/>
<dbReference type="Pfam" id="PF02170">
    <property type="entry name" value="PAZ"/>
    <property type="match status" value="1"/>
</dbReference>
<dbReference type="InterPro" id="IPR036397">
    <property type="entry name" value="RNaseH_sf"/>
</dbReference>
<proteinExistence type="predicted"/>
<dbReference type="InterPro" id="IPR036085">
    <property type="entry name" value="PAZ_dom_sf"/>
</dbReference>
<dbReference type="Pfam" id="PF08699">
    <property type="entry name" value="ArgoL1"/>
    <property type="match status" value="1"/>
</dbReference>
<evidence type="ECO:0000256" key="1">
    <source>
        <dbReference type="SAM" id="MobiDB-lite"/>
    </source>
</evidence>
<dbReference type="Gene3D" id="3.30.420.10">
    <property type="entry name" value="Ribonuclease H-like superfamily/Ribonuclease H"/>
    <property type="match status" value="1"/>
</dbReference>
<evidence type="ECO:0000313" key="5">
    <source>
        <dbReference type="Proteomes" id="UP000297245"/>
    </source>
</evidence>